<organism evidence="1 2">
    <name type="scientific">Ascobolus immersus RN42</name>
    <dbReference type="NCBI Taxonomy" id="1160509"/>
    <lineage>
        <taxon>Eukaryota</taxon>
        <taxon>Fungi</taxon>
        <taxon>Dikarya</taxon>
        <taxon>Ascomycota</taxon>
        <taxon>Pezizomycotina</taxon>
        <taxon>Pezizomycetes</taxon>
        <taxon>Pezizales</taxon>
        <taxon>Ascobolaceae</taxon>
        <taxon>Ascobolus</taxon>
    </lineage>
</organism>
<protein>
    <submittedName>
        <fullName evidence="1">Uncharacterized protein</fullName>
    </submittedName>
</protein>
<name>A0A3N4HFU6_ASCIM</name>
<dbReference type="AlphaFoldDB" id="A0A3N4HFU6"/>
<gene>
    <name evidence="1" type="ORF">BJ508DRAFT_314219</name>
</gene>
<evidence type="ECO:0000313" key="1">
    <source>
        <dbReference type="EMBL" id="RPA73005.1"/>
    </source>
</evidence>
<proteinExistence type="predicted"/>
<accession>A0A3N4HFU6</accession>
<sequence>MSFELVYFYFDFGFRRSEIDSSVYLKDEAMVSIYVDDILTFGPNKSTKPRLARYSFTCRLKNRECLLVEEADVLVLSLGWKGLFVANSESSGSAANWLWRPLSTKLLHTLQETRISYLSTSGAHGSGYTATWLWRAVFYTAERHTDFGV</sequence>
<evidence type="ECO:0000313" key="2">
    <source>
        <dbReference type="Proteomes" id="UP000275078"/>
    </source>
</evidence>
<dbReference type="Proteomes" id="UP000275078">
    <property type="component" value="Unassembled WGS sequence"/>
</dbReference>
<reference evidence="1 2" key="1">
    <citation type="journal article" date="2018" name="Nat. Ecol. Evol.">
        <title>Pezizomycetes genomes reveal the molecular basis of ectomycorrhizal truffle lifestyle.</title>
        <authorList>
            <person name="Murat C."/>
            <person name="Payen T."/>
            <person name="Noel B."/>
            <person name="Kuo A."/>
            <person name="Morin E."/>
            <person name="Chen J."/>
            <person name="Kohler A."/>
            <person name="Krizsan K."/>
            <person name="Balestrini R."/>
            <person name="Da Silva C."/>
            <person name="Montanini B."/>
            <person name="Hainaut M."/>
            <person name="Levati E."/>
            <person name="Barry K.W."/>
            <person name="Belfiori B."/>
            <person name="Cichocki N."/>
            <person name="Clum A."/>
            <person name="Dockter R.B."/>
            <person name="Fauchery L."/>
            <person name="Guy J."/>
            <person name="Iotti M."/>
            <person name="Le Tacon F."/>
            <person name="Lindquist E.A."/>
            <person name="Lipzen A."/>
            <person name="Malagnac F."/>
            <person name="Mello A."/>
            <person name="Molinier V."/>
            <person name="Miyauchi S."/>
            <person name="Poulain J."/>
            <person name="Riccioni C."/>
            <person name="Rubini A."/>
            <person name="Sitrit Y."/>
            <person name="Splivallo R."/>
            <person name="Traeger S."/>
            <person name="Wang M."/>
            <person name="Zifcakova L."/>
            <person name="Wipf D."/>
            <person name="Zambonelli A."/>
            <person name="Paolocci F."/>
            <person name="Nowrousian M."/>
            <person name="Ottonello S."/>
            <person name="Baldrian P."/>
            <person name="Spatafora J.W."/>
            <person name="Henrissat B."/>
            <person name="Nagy L.G."/>
            <person name="Aury J.M."/>
            <person name="Wincker P."/>
            <person name="Grigoriev I.V."/>
            <person name="Bonfante P."/>
            <person name="Martin F.M."/>
        </authorList>
    </citation>
    <scope>NUCLEOTIDE SEQUENCE [LARGE SCALE GENOMIC DNA]</scope>
    <source>
        <strain evidence="1 2">RN42</strain>
    </source>
</reference>
<keyword evidence="2" id="KW-1185">Reference proteome</keyword>
<dbReference type="EMBL" id="ML119837">
    <property type="protein sequence ID" value="RPA73005.1"/>
    <property type="molecule type" value="Genomic_DNA"/>
</dbReference>